<reference evidence="2 3" key="1">
    <citation type="submission" date="2016-07" db="EMBL/GenBank/DDBJ databases">
        <title>Pervasive Adenine N6-methylation of Active Genes in Fungi.</title>
        <authorList>
            <consortium name="DOE Joint Genome Institute"/>
            <person name="Mondo S.J."/>
            <person name="Dannebaum R.O."/>
            <person name="Kuo R.C."/>
            <person name="Labutti K."/>
            <person name="Haridas S."/>
            <person name="Kuo A."/>
            <person name="Salamov A."/>
            <person name="Ahrendt S.R."/>
            <person name="Lipzen A."/>
            <person name="Sullivan W."/>
            <person name="Andreopoulos W.B."/>
            <person name="Clum A."/>
            <person name="Lindquist E."/>
            <person name="Daum C."/>
            <person name="Ramamoorthy G.K."/>
            <person name="Gryganskyi A."/>
            <person name="Culley D."/>
            <person name="Magnuson J.K."/>
            <person name="James T.Y."/>
            <person name="O'Malley M.A."/>
            <person name="Stajich J.E."/>
            <person name="Spatafora J.W."/>
            <person name="Visel A."/>
            <person name="Grigoriev I.V."/>
        </authorList>
    </citation>
    <scope>NUCLEOTIDE SEQUENCE [LARGE SCALE GENOMIC DNA]</scope>
    <source>
        <strain evidence="2 3">62-1032</strain>
    </source>
</reference>
<organism evidence="2 3">
    <name type="scientific">Leucosporidium creatinivorum</name>
    <dbReference type="NCBI Taxonomy" id="106004"/>
    <lineage>
        <taxon>Eukaryota</taxon>
        <taxon>Fungi</taxon>
        <taxon>Dikarya</taxon>
        <taxon>Basidiomycota</taxon>
        <taxon>Pucciniomycotina</taxon>
        <taxon>Microbotryomycetes</taxon>
        <taxon>Leucosporidiales</taxon>
        <taxon>Leucosporidium</taxon>
    </lineage>
</organism>
<dbReference type="InParanoid" id="A0A1Y2FD18"/>
<evidence type="ECO:0008006" key="4">
    <source>
        <dbReference type="Google" id="ProtNLM"/>
    </source>
</evidence>
<dbReference type="Gene3D" id="3.80.10.10">
    <property type="entry name" value="Ribonuclease Inhibitor"/>
    <property type="match status" value="1"/>
</dbReference>
<sequence length="396" mass="43513">MASSSPPSASSSSSSATSEPSPFAALPLELKVEILAWTGIASPRALGNLSSASRELRKLSEPLRWKNLPIASPRLEGLAELVDTFLPLYGHHIRLLRVYPYQDSYSASPEATTRYYNSTFVAALPFMTGLRHLDFSLGEPGTRRSALSHLSKAIPMLSSTLTGLTVSLSSVSGVHVGTLLKQLPLLSTVRLSWTGTHRPGAVVEAFPTLHHLQSLRLSGIPPETMRMLRFSPQAPLSHLDLRNCGIGLHDLHSIIATSQQTLTSLVLCDSNPLYTSSPSSTATFHLPHLRDLSLDVYITRPGSWIPPFSSSPLHTLRCTITPEDGIKSLLQLLDEHRSTLKKLRVHKKFGRQAPSAELGVLQPLEEVDAVCRERGIDFVEGSWVVDEWEEHFGKWM</sequence>
<feature type="region of interest" description="Disordered" evidence="1">
    <location>
        <begin position="1"/>
        <end position="21"/>
    </location>
</feature>
<dbReference type="EMBL" id="MCGR01000022">
    <property type="protein sequence ID" value="ORY81820.1"/>
    <property type="molecule type" value="Genomic_DNA"/>
</dbReference>
<dbReference type="AlphaFoldDB" id="A0A1Y2FD18"/>
<gene>
    <name evidence="2" type="ORF">BCR35DRAFT_303986</name>
</gene>
<evidence type="ECO:0000256" key="1">
    <source>
        <dbReference type="SAM" id="MobiDB-lite"/>
    </source>
</evidence>
<accession>A0A1Y2FD18</accession>
<name>A0A1Y2FD18_9BASI</name>
<dbReference type="SUPFAM" id="SSF52047">
    <property type="entry name" value="RNI-like"/>
    <property type="match status" value="1"/>
</dbReference>
<dbReference type="Proteomes" id="UP000193467">
    <property type="component" value="Unassembled WGS sequence"/>
</dbReference>
<dbReference type="InterPro" id="IPR032675">
    <property type="entry name" value="LRR_dom_sf"/>
</dbReference>
<proteinExistence type="predicted"/>
<protein>
    <recommendedName>
        <fullName evidence="4">F-box domain-containing protein</fullName>
    </recommendedName>
</protein>
<evidence type="ECO:0000313" key="3">
    <source>
        <dbReference type="Proteomes" id="UP000193467"/>
    </source>
</evidence>
<evidence type="ECO:0000313" key="2">
    <source>
        <dbReference type="EMBL" id="ORY81820.1"/>
    </source>
</evidence>
<comment type="caution">
    <text evidence="2">The sequence shown here is derived from an EMBL/GenBank/DDBJ whole genome shotgun (WGS) entry which is preliminary data.</text>
</comment>
<keyword evidence="3" id="KW-1185">Reference proteome</keyword>